<dbReference type="EMBL" id="BARW01008638">
    <property type="protein sequence ID" value="GAI86263.1"/>
    <property type="molecule type" value="Genomic_DNA"/>
</dbReference>
<dbReference type="InterPro" id="IPR036188">
    <property type="entry name" value="FAD/NAD-bd_sf"/>
</dbReference>
<evidence type="ECO:0008006" key="2">
    <source>
        <dbReference type="Google" id="ProtNLM"/>
    </source>
</evidence>
<accession>X1S031</accession>
<reference evidence="1" key="1">
    <citation type="journal article" date="2014" name="Front. Microbiol.">
        <title>High frequency of phylogenetically diverse reductive dehalogenase-homologous genes in deep subseafloor sedimentary metagenomes.</title>
        <authorList>
            <person name="Kawai M."/>
            <person name="Futagami T."/>
            <person name="Toyoda A."/>
            <person name="Takaki Y."/>
            <person name="Nishi S."/>
            <person name="Hori S."/>
            <person name="Arai W."/>
            <person name="Tsubouchi T."/>
            <person name="Morono Y."/>
            <person name="Uchiyama I."/>
            <person name="Ito T."/>
            <person name="Fujiyama A."/>
            <person name="Inagaki F."/>
            <person name="Takami H."/>
        </authorList>
    </citation>
    <scope>NUCLEOTIDE SEQUENCE</scope>
    <source>
        <strain evidence="1">Expedition CK06-06</strain>
    </source>
</reference>
<proteinExistence type="predicted"/>
<dbReference type="AlphaFoldDB" id="X1S031"/>
<name>X1S031_9ZZZZ</name>
<evidence type="ECO:0000313" key="1">
    <source>
        <dbReference type="EMBL" id="GAI86263.1"/>
    </source>
</evidence>
<dbReference type="Gene3D" id="3.50.50.60">
    <property type="entry name" value="FAD/NAD(P)-binding domain"/>
    <property type="match status" value="1"/>
</dbReference>
<sequence>MALFHPVREVEVAKAIVSSFLRQFEDYAESDVIIVGAGPSGLIAGRELGKAGVKVLIIEGELLCKRGFASL</sequence>
<dbReference type="PANTHER" id="PTHR43422:SF3">
    <property type="entry name" value="THIAMINE THIAZOLE SYNTHASE"/>
    <property type="match status" value="1"/>
</dbReference>
<dbReference type="Pfam" id="PF01946">
    <property type="entry name" value="Thi4"/>
    <property type="match status" value="1"/>
</dbReference>
<dbReference type="SUPFAM" id="SSF51905">
    <property type="entry name" value="FAD/NAD(P)-binding domain"/>
    <property type="match status" value="1"/>
</dbReference>
<gene>
    <name evidence="1" type="ORF">S12H4_17629</name>
</gene>
<protein>
    <recommendedName>
        <fullName evidence="2">FAD-binding domain-containing protein</fullName>
    </recommendedName>
</protein>
<organism evidence="1">
    <name type="scientific">marine sediment metagenome</name>
    <dbReference type="NCBI Taxonomy" id="412755"/>
    <lineage>
        <taxon>unclassified sequences</taxon>
        <taxon>metagenomes</taxon>
        <taxon>ecological metagenomes</taxon>
    </lineage>
</organism>
<dbReference type="PANTHER" id="PTHR43422">
    <property type="entry name" value="THIAMINE THIAZOLE SYNTHASE"/>
    <property type="match status" value="1"/>
</dbReference>
<comment type="caution">
    <text evidence="1">The sequence shown here is derived from an EMBL/GenBank/DDBJ whole genome shotgun (WGS) entry which is preliminary data.</text>
</comment>